<proteinExistence type="predicted"/>
<name>A0A8H5D783_9AGAR</name>
<dbReference type="AlphaFoldDB" id="A0A8H5D783"/>
<protein>
    <submittedName>
        <fullName evidence="2">Uncharacterized protein</fullName>
    </submittedName>
</protein>
<keyword evidence="1" id="KW-0175">Coiled coil</keyword>
<organism evidence="2 3">
    <name type="scientific">Leucocoprinus leucothites</name>
    <dbReference type="NCBI Taxonomy" id="201217"/>
    <lineage>
        <taxon>Eukaryota</taxon>
        <taxon>Fungi</taxon>
        <taxon>Dikarya</taxon>
        <taxon>Basidiomycota</taxon>
        <taxon>Agaricomycotina</taxon>
        <taxon>Agaricomycetes</taxon>
        <taxon>Agaricomycetidae</taxon>
        <taxon>Agaricales</taxon>
        <taxon>Agaricineae</taxon>
        <taxon>Agaricaceae</taxon>
        <taxon>Leucocoprinus</taxon>
    </lineage>
</organism>
<accession>A0A8H5D783</accession>
<feature type="coiled-coil region" evidence="1">
    <location>
        <begin position="204"/>
        <end position="238"/>
    </location>
</feature>
<gene>
    <name evidence="2" type="ORF">D9756_006914</name>
</gene>
<keyword evidence="3" id="KW-1185">Reference proteome</keyword>
<evidence type="ECO:0000313" key="2">
    <source>
        <dbReference type="EMBL" id="KAF5354008.1"/>
    </source>
</evidence>
<dbReference type="EMBL" id="JAACJO010000009">
    <property type="protein sequence ID" value="KAF5354008.1"/>
    <property type="molecule type" value="Genomic_DNA"/>
</dbReference>
<comment type="caution">
    <text evidence="2">The sequence shown here is derived from an EMBL/GenBank/DDBJ whole genome shotgun (WGS) entry which is preliminary data.</text>
</comment>
<dbReference type="Proteomes" id="UP000559027">
    <property type="component" value="Unassembled WGS sequence"/>
</dbReference>
<evidence type="ECO:0000256" key="1">
    <source>
        <dbReference type="SAM" id="Coils"/>
    </source>
</evidence>
<evidence type="ECO:0000313" key="3">
    <source>
        <dbReference type="Proteomes" id="UP000559027"/>
    </source>
</evidence>
<sequence>MQAHQLQLLNLLTDPTHDACWWKFVPQQTRHPTSGAQILFVMVPSIGSTDFDLKPSRDFHTFSVRCKWDKAGVKFGAHIWVHDTSESWLKLDNGIPCDWDNLKKIFEEDVKLEMNNVTFLSIGWKGISLEGQEQKQRIQKALTSDAEKGLAFGQLPLMDKDEAWRVINGIIDLTRASLGGRAGAEDRSKRLSMIADDIWERKREQTEEAKKDEEEGRVRRLQEELDELYAQLNKTEYGRGVRAKFRRADDDKKRIMEPLLAQLNNEALEPEEKEKLEIVIKEEYVLCLREFQGHFAEVRAMRIEVGPTLSKFYGLYQPTSRFQYYKLVVTVWYMEKKERFRGLF</sequence>
<reference evidence="2 3" key="1">
    <citation type="journal article" date="2020" name="ISME J.">
        <title>Uncovering the hidden diversity of litter-decomposition mechanisms in mushroom-forming fungi.</title>
        <authorList>
            <person name="Floudas D."/>
            <person name="Bentzer J."/>
            <person name="Ahren D."/>
            <person name="Johansson T."/>
            <person name="Persson P."/>
            <person name="Tunlid A."/>
        </authorList>
    </citation>
    <scope>NUCLEOTIDE SEQUENCE [LARGE SCALE GENOMIC DNA]</scope>
    <source>
        <strain evidence="2 3">CBS 146.42</strain>
    </source>
</reference>